<evidence type="ECO:0000313" key="16">
    <source>
        <dbReference type="Proteomes" id="UP000051645"/>
    </source>
</evidence>
<reference evidence="16 17" key="1">
    <citation type="journal article" date="2015" name="Genome Announc.">
        <title>Expanding the biotechnology potential of lactobacilli through comparative genomics of 213 strains and associated genera.</title>
        <authorList>
            <person name="Sun Z."/>
            <person name="Harris H.M."/>
            <person name="McCann A."/>
            <person name="Guo C."/>
            <person name="Argimon S."/>
            <person name="Zhang W."/>
            <person name="Yang X."/>
            <person name="Jeffery I.B."/>
            <person name="Cooney J.C."/>
            <person name="Kagawa T.F."/>
            <person name="Liu W."/>
            <person name="Song Y."/>
            <person name="Salvetti E."/>
            <person name="Wrobel A."/>
            <person name="Rasinkangas P."/>
            <person name="Parkhill J."/>
            <person name="Rea M.C."/>
            <person name="O'Sullivan O."/>
            <person name="Ritari J."/>
            <person name="Douillard F.P."/>
            <person name="Paul Ross R."/>
            <person name="Yang R."/>
            <person name="Briner A.E."/>
            <person name="Felis G.E."/>
            <person name="de Vos W.M."/>
            <person name="Barrangou R."/>
            <person name="Klaenhammer T.R."/>
            <person name="Caufield P.W."/>
            <person name="Cui Y."/>
            <person name="Zhang H."/>
            <person name="O'Toole P.W."/>
        </authorList>
    </citation>
    <scope>NUCLEOTIDE SEQUENCE [LARGE SCALE GENOMIC DNA]</scope>
    <source>
        <strain evidence="14 17">ATCC BAA-66</strain>
        <strain evidence="15 16">DSM 13344</strain>
    </source>
</reference>
<evidence type="ECO:0000256" key="11">
    <source>
        <dbReference type="ARBA" id="ARBA00023303"/>
    </source>
</evidence>
<dbReference type="GO" id="GO:0005267">
    <property type="term" value="F:potassium channel activity"/>
    <property type="evidence" value="ECO:0007669"/>
    <property type="project" value="UniProtKB-KW"/>
</dbReference>
<dbReference type="InterPro" id="IPR010617">
    <property type="entry name" value="TMEM175-like"/>
</dbReference>
<name>A0A0R2FZJ4_9LACO</name>
<gene>
    <name evidence="14" type="ORF">IV38_GL000449</name>
    <name evidence="15" type="ORF">IV40_GL000219</name>
</gene>
<evidence type="ECO:0000313" key="15">
    <source>
        <dbReference type="EMBL" id="KRN33907.1"/>
    </source>
</evidence>
<dbReference type="OrthoDB" id="7626281at2"/>
<dbReference type="Pfam" id="PF06736">
    <property type="entry name" value="TMEM175"/>
    <property type="match status" value="1"/>
</dbReference>
<dbReference type="GO" id="GO:0015252">
    <property type="term" value="F:proton channel activity"/>
    <property type="evidence" value="ECO:0007669"/>
    <property type="project" value="InterPro"/>
</dbReference>
<dbReference type="PATRIC" id="fig|81857.3.peg.453"/>
<proteinExistence type="inferred from homology"/>
<evidence type="ECO:0000256" key="10">
    <source>
        <dbReference type="ARBA" id="ARBA00023136"/>
    </source>
</evidence>
<dbReference type="PANTHER" id="PTHR31462">
    <property type="entry name" value="ENDOSOMAL/LYSOSOMAL POTASSIUM CHANNEL TMEM175"/>
    <property type="match status" value="1"/>
</dbReference>
<keyword evidence="6" id="KW-0631">Potassium channel</keyword>
<feature type="transmembrane region" description="Helical" evidence="13">
    <location>
        <begin position="6"/>
        <end position="23"/>
    </location>
</feature>
<evidence type="ECO:0000256" key="1">
    <source>
        <dbReference type="ARBA" id="ARBA00004141"/>
    </source>
</evidence>
<dbReference type="AlphaFoldDB" id="A0A0R2FZJ4"/>
<dbReference type="PANTHER" id="PTHR31462:SF5">
    <property type="entry name" value="ENDOSOMAL_LYSOSOMAL PROTON CHANNEL TMEM175"/>
    <property type="match status" value="1"/>
</dbReference>
<keyword evidence="3" id="KW-0813">Transport</keyword>
<evidence type="ECO:0000256" key="4">
    <source>
        <dbReference type="ARBA" id="ARBA00022538"/>
    </source>
</evidence>
<evidence type="ECO:0000256" key="9">
    <source>
        <dbReference type="ARBA" id="ARBA00023065"/>
    </source>
</evidence>
<keyword evidence="5 13" id="KW-0812">Transmembrane</keyword>
<evidence type="ECO:0000313" key="17">
    <source>
        <dbReference type="Proteomes" id="UP000051751"/>
    </source>
</evidence>
<organism evidence="15 16">
    <name type="scientific">Lactobacillus selangorensis</name>
    <dbReference type="NCBI Taxonomy" id="81857"/>
    <lineage>
        <taxon>Bacteria</taxon>
        <taxon>Bacillati</taxon>
        <taxon>Bacillota</taxon>
        <taxon>Bacilli</taxon>
        <taxon>Lactobacillales</taxon>
        <taxon>Lactobacillaceae</taxon>
        <taxon>Lactobacillus</taxon>
    </lineage>
</organism>
<evidence type="ECO:0000256" key="5">
    <source>
        <dbReference type="ARBA" id="ARBA00022692"/>
    </source>
</evidence>
<comment type="catalytic activity">
    <reaction evidence="12">
        <text>K(+)(in) = K(+)(out)</text>
        <dbReference type="Rhea" id="RHEA:29463"/>
        <dbReference type="ChEBI" id="CHEBI:29103"/>
    </reaction>
</comment>
<dbReference type="RefSeq" id="WP_057768521.1">
    <property type="nucleotide sequence ID" value="NZ_JQAT01000001.1"/>
</dbReference>
<sequence length="183" mass="20844">MNKERLVSYTDAVIAIAATIMVLELHAPKSVSVPALFSMWPTMLAYVISFALIYLVWMSHQNIFNKANVISIQTYLINGIWLFILTLVPFATSWVGEHPNDTLPEFLYMLIEFLWGFCFQLMDNQIIRDNPGVEKDVTDTFLARTVLYGGLVLAMMMSFFIPIMSLVILGFVLIILTIVIIRN</sequence>
<keyword evidence="7" id="KW-0630">Potassium</keyword>
<keyword evidence="9" id="KW-0406">Ion transport</keyword>
<dbReference type="Proteomes" id="UP000051645">
    <property type="component" value="Unassembled WGS sequence"/>
</dbReference>
<evidence type="ECO:0000256" key="12">
    <source>
        <dbReference type="ARBA" id="ARBA00034430"/>
    </source>
</evidence>
<accession>A0A0R2FZJ4</accession>
<evidence type="ECO:0000256" key="7">
    <source>
        <dbReference type="ARBA" id="ARBA00022958"/>
    </source>
</evidence>
<protein>
    <submittedName>
        <fullName evidence="15">Integral membrane protein</fullName>
    </submittedName>
</protein>
<evidence type="ECO:0000256" key="3">
    <source>
        <dbReference type="ARBA" id="ARBA00022448"/>
    </source>
</evidence>
<keyword evidence="16" id="KW-1185">Reference proteome</keyword>
<dbReference type="EMBL" id="JQAT01000001">
    <property type="protein sequence ID" value="KRN29563.1"/>
    <property type="molecule type" value="Genomic_DNA"/>
</dbReference>
<feature type="transmembrane region" description="Helical" evidence="13">
    <location>
        <begin position="147"/>
        <end position="180"/>
    </location>
</feature>
<keyword evidence="4" id="KW-0633">Potassium transport</keyword>
<evidence type="ECO:0000256" key="6">
    <source>
        <dbReference type="ARBA" id="ARBA00022826"/>
    </source>
</evidence>
<comment type="subcellular location">
    <subcellularLocation>
        <location evidence="1">Membrane</location>
        <topology evidence="1">Multi-pass membrane protein</topology>
    </subcellularLocation>
</comment>
<evidence type="ECO:0000256" key="8">
    <source>
        <dbReference type="ARBA" id="ARBA00022989"/>
    </source>
</evidence>
<evidence type="ECO:0000256" key="13">
    <source>
        <dbReference type="SAM" id="Phobius"/>
    </source>
</evidence>
<dbReference type="GO" id="GO:0016020">
    <property type="term" value="C:membrane"/>
    <property type="evidence" value="ECO:0007669"/>
    <property type="project" value="UniProtKB-SubCell"/>
</dbReference>
<evidence type="ECO:0000256" key="2">
    <source>
        <dbReference type="ARBA" id="ARBA00006920"/>
    </source>
</evidence>
<feature type="transmembrane region" description="Helical" evidence="13">
    <location>
        <begin position="35"/>
        <end position="55"/>
    </location>
</feature>
<keyword evidence="8 13" id="KW-1133">Transmembrane helix</keyword>
<dbReference type="EMBL" id="JQAZ01000001">
    <property type="protein sequence ID" value="KRN33907.1"/>
    <property type="molecule type" value="Genomic_DNA"/>
</dbReference>
<keyword evidence="11" id="KW-0407">Ion channel</keyword>
<evidence type="ECO:0000313" key="14">
    <source>
        <dbReference type="EMBL" id="KRN29563.1"/>
    </source>
</evidence>
<comment type="similarity">
    <text evidence="2">Belongs to the TMEM175 family.</text>
</comment>
<comment type="caution">
    <text evidence="15">The sequence shown here is derived from an EMBL/GenBank/DDBJ whole genome shotgun (WGS) entry which is preliminary data.</text>
</comment>
<feature type="transmembrane region" description="Helical" evidence="13">
    <location>
        <begin position="75"/>
        <end position="95"/>
    </location>
</feature>
<dbReference type="Proteomes" id="UP000051751">
    <property type="component" value="Unassembled WGS sequence"/>
</dbReference>
<keyword evidence="10 13" id="KW-0472">Membrane</keyword>